<evidence type="ECO:0000313" key="1">
    <source>
        <dbReference type="EMBL" id="KIJ42459.1"/>
    </source>
</evidence>
<dbReference type="HOGENOM" id="CLU_2962402_0_0_1"/>
<proteinExistence type="predicted"/>
<dbReference type="Proteomes" id="UP000054279">
    <property type="component" value="Unassembled WGS sequence"/>
</dbReference>
<organism evidence="1 2">
    <name type="scientific">Sphaerobolus stellatus (strain SS14)</name>
    <dbReference type="NCBI Taxonomy" id="990650"/>
    <lineage>
        <taxon>Eukaryota</taxon>
        <taxon>Fungi</taxon>
        <taxon>Dikarya</taxon>
        <taxon>Basidiomycota</taxon>
        <taxon>Agaricomycotina</taxon>
        <taxon>Agaricomycetes</taxon>
        <taxon>Phallomycetidae</taxon>
        <taxon>Geastrales</taxon>
        <taxon>Sphaerobolaceae</taxon>
        <taxon>Sphaerobolus</taxon>
    </lineage>
</organism>
<gene>
    <name evidence="1" type="ORF">M422DRAFT_31274</name>
</gene>
<name>A0A0C9V6A0_SPHS4</name>
<dbReference type="AlphaFoldDB" id="A0A0C9V6A0"/>
<sequence length="59" mass="7052">MRSSAFRHERRWQYATAHSARIGDGNTQQRIQPSELQTVVEEYVRPARRRSYGVSLFWK</sequence>
<accession>A0A0C9V6A0</accession>
<dbReference type="EMBL" id="KN837129">
    <property type="protein sequence ID" value="KIJ42459.1"/>
    <property type="molecule type" value="Genomic_DNA"/>
</dbReference>
<reference evidence="1 2" key="1">
    <citation type="submission" date="2014-06" db="EMBL/GenBank/DDBJ databases">
        <title>Evolutionary Origins and Diversification of the Mycorrhizal Mutualists.</title>
        <authorList>
            <consortium name="DOE Joint Genome Institute"/>
            <consortium name="Mycorrhizal Genomics Consortium"/>
            <person name="Kohler A."/>
            <person name="Kuo A."/>
            <person name="Nagy L.G."/>
            <person name="Floudas D."/>
            <person name="Copeland A."/>
            <person name="Barry K.W."/>
            <person name="Cichocki N."/>
            <person name="Veneault-Fourrey C."/>
            <person name="LaButti K."/>
            <person name="Lindquist E.A."/>
            <person name="Lipzen A."/>
            <person name="Lundell T."/>
            <person name="Morin E."/>
            <person name="Murat C."/>
            <person name="Riley R."/>
            <person name="Ohm R."/>
            <person name="Sun H."/>
            <person name="Tunlid A."/>
            <person name="Henrissat B."/>
            <person name="Grigoriev I.V."/>
            <person name="Hibbett D.S."/>
            <person name="Martin F."/>
        </authorList>
    </citation>
    <scope>NUCLEOTIDE SEQUENCE [LARGE SCALE GENOMIC DNA]</scope>
    <source>
        <strain evidence="1 2">SS14</strain>
    </source>
</reference>
<keyword evidence="2" id="KW-1185">Reference proteome</keyword>
<protein>
    <submittedName>
        <fullName evidence="1">Uncharacterized protein</fullName>
    </submittedName>
</protein>
<evidence type="ECO:0000313" key="2">
    <source>
        <dbReference type="Proteomes" id="UP000054279"/>
    </source>
</evidence>